<dbReference type="RefSeq" id="WP_139345551.1">
    <property type="nucleotide sequence ID" value="NZ_JAFBFH010000001.1"/>
</dbReference>
<dbReference type="PANTHER" id="PTHR43681">
    <property type="entry name" value="TRANSMEMBRANE GTPASE FZO"/>
    <property type="match status" value="1"/>
</dbReference>
<evidence type="ECO:0000313" key="1">
    <source>
        <dbReference type="EMBL" id="MBM7713115.1"/>
    </source>
</evidence>
<evidence type="ECO:0000313" key="2">
    <source>
        <dbReference type="Proteomes" id="UP000823485"/>
    </source>
</evidence>
<dbReference type="Gene3D" id="1.25.40.10">
    <property type="entry name" value="Tetratricopeptide repeat domain"/>
    <property type="match status" value="1"/>
</dbReference>
<proteinExistence type="predicted"/>
<name>A0ABS2R171_9BACI</name>
<dbReference type="InterPro" id="IPR051943">
    <property type="entry name" value="TRAFAC_Dynamin-like_GTPase"/>
</dbReference>
<dbReference type="Proteomes" id="UP000823485">
    <property type="component" value="Unassembled WGS sequence"/>
</dbReference>
<accession>A0ABS2R171</accession>
<sequence length="914" mass="105294">MEKEQYLVKKLYHEQHFLKGDESEHPIRVLGELYVSEQKKEMADLSYIRFAQGEVYFLNNDYEAAIFKWENIHNELEPWAKKNIADAYMELDLLSTAEEIYKSISSDSLILNTEISLQLFSLYLQQGKAGEADQMIKNAVVLNPDYENVTELACAFFEEQQDWESALDLTISEAVRTKSRQWFRKLLDYIENGHASAQEPRFFVPALTALQAIDFSLFEQMTVVLWDNFQKRDHYLSWLKELSAVIAKSEITASYRWNKLPAKFSDSFRKLLLEDFPLERLKEVVPSLLSSWLQVADSATAPAAAAGVLAWNDVFPASVGESSIQEAQDILGRLSGVADRSNLFMDSQNLFKSIEQWASAMNAAMNPKVKWMFQKLSMLDHKTVLIAGTSAGSKSSFVNMLLGSTEADFFDTSVPVLYGHGETTAFRLITNENIATVTTSHELVEGERKPDALIEYIWPNRFLADHRLSVIDFPVLHFPKRKESVIESIRMSACMFFILNEDASLTIDEQELLNEIKEHIPEYPVHFILQTNGPITNEKLDSVKQHVSQFFPDANFFAISGSDPISDSQLESILNEVDEKKNWLLLTGHLIFLIKKMIGGLLKQREKIQRELTEAIEFDEEVLTKIQGAIHQLYDLEEEKTKVLSDAYRSFKDEIKSDLLKTVPKLLKESADILQEDSDFGTIHKKLNDEMNKRISDYLQYTVHPTYISSLQDWISFSEGELNKAQEQLIEWNEGFNLMFGEERLELACDFQILGDWRRDADRMTGTIQIDKENILLKRTPAQVLLKSAGKLFGVIPANQSIMYKRYRQYIENENYDDTAESIAEKFFRQFELFEKAIPRDISLFFRNPYHVLRKSADELQETVDKNKAKLDDMKSNPEKFHNPLKLFDVRLRQLEWMKGKSKTGSRTNNSVNG</sequence>
<dbReference type="PANTHER" id="PTHR43681:SF1">
    <property type="entry name" value="SARCALUMENIN"/>
    <property type="match status" value="1"/>
</dbReference>
<dbReference type="InterPro" id="IPR011990">
    <property type="entry name" value="TPR-like_helical_dom_sf"/>
</dbReference>
<dbReference type="Gene3D" id="3.40.50.300">
    <property type="entry name" value="P-loop containing nucleotide triphosphate hydrolases"/>
    <property type="match status" value="1"/>
</dbReference>
<dbReference type="EMBL" id="JAFBFH010000001">
    <property type="protein sequence ID" value="MBM7713115.1"/>
    <property type="molecule type" value="Genomic_DNA"/>
</dbReference>
<comment type="caution">
    <text evidence="1">The sequence shown here is derived from an EMBL/GenBank/DDBJ whole genome shotgun (WGS) entry which is preliminary data.</text>
</comment>
<dbReference type="InterPro" id="IPR027417">
    <property type="entry name" value="P-loop_NTPase"/>
</dbReference>
<dbReference type="SUPFAM" id="SSF48452">
    <property type="entry name" value="TPR-like"/>
    <property type="match status" value="1"/>
</dbReference>
<keyword evidence="2" id="KW-1185">Reference proteome</keyword>
<reference evidence="1 2" key="1">
    <citation type="submission" date="2021-01" db="EMBL/GenBank/DDBJ databases">
        <title>Genomic Encyclopedia of Type Strains, Phase IV (KMG-IV): sequencing the most valuable type-strain genomes for metagenomic binning, comparative biology and taxonomic classification.</title>
        <authorList>
            <person name="Goeker M."/>
        </authorList>
    </citation>
    <scope>NUCLEOTIDE SEQUENCE [LARGE SCALE GENOMIC DNA]</scope>
    <source>
        <strain evidence="1 2">DSM 105453</strain>
    </source>
</reference>
<gene>
    <name evidence="1" type="ORF">JOC94_000081</name>
</gene>
<protein>
    <submittedName>
        <fullName evidence="1">Tetratricopeptide (TPR) repeat protein</fullName>
    </submittedName>
</protein>
<organism evidence="1 2">
    <name type="scientific">Siminovitchia thermophila</name>
    <dbReference type="NCBI Taxonomy" id="1245522"/>
    <lineage>
        <taxon>Bacteria</taxon>
        <taxon>Bacillati</taxon>
        <taxon>Bacillota</taxon>
        <taxon>Bacilli</taxon>
        <taxon>Bacillales</taxon>
        <taxon>Bacillaceae</taxon>
        <taxon>Siminovitchia</taxon>
    </lineage>
</organism>